<sequence length="200" mass="22143">MTDERAIVFDLDGTLLHYTRDFEAVLSDAVDAVDGDVPDGAVDAYSDAFFERFEACEPEPSLGAFEAIGGDADPRALRDSLRQQELDMCQPHEDAAADLDRLSETFEIGVLTNGIHEWQRHKLEAYDLDEYVDAFVASYEVGAHKPDVAPFRYVEERLDADKHAMVGDDDADVAGARAAGWTAYRYDGDGFGDLPDAIEW</sequence>
<dbReference type="Gene3D" id="3.40.50.1000">
    <property type="entry name" value="HAD superfamily/HAD-like"/>
    <property type="match status" value="1"/>
</dbReference>
<dbReference type="Pfam" id="PF00702">
    <property type="entry name" value="Hydrolase"/>
    <property type="match status" value="1"/>
</dbReference>
<dbReference type="GO" id="GO:0016787">
    <property type="term" value="F:hydrolase activity"/>
    <property type="evidence" value="ECO:0007669"/>
    <property type="project" value="UniProtKB-KW"/>
</dbReference>
<dbReference type="OrthoDB" id="131325at2157"/>
<name>A0A285N0I8_NATPI</name>
<protein>
    <submittedName>
        <fullName evidence="2">Putative hydrolase of the HAD superfamily</fullName>
    </submittedName>
</protein>
<dbReference type="InterPro" id="IPR006439">
    <property type="entry name" value="HAD-SF_hydro_IA"/>
</dbReference>
<dbReference type="NCBIfam" id="TIGR01549">
    <property type="entry name" value="HAD-SF-IA-v1"/>
    <property type="match status" value="1"/>
</dbReference>
<dbReference type="Proteomes" id="UP000219453">
    <property type="component" value="Unassembled WGS sequence"/>
</dbReference>
<evidence type="ECO:0000313" key="3">
    <source>
        <dbReference type="Proteomes" id="UP000219453"/>
    </source>
</evidence>
<evidence type="ECO:0000256" key="1">
    <source>
        <dbReference type="ARBA" id="ARBA00007958"/>
    </source>
</evidence>
<dbReference type="InterPro" id="IPR023214">
    <property type="entry name" value="HAD_sf"/>
</dbReference>
<dbReference type="PANTHER" id="PTHR47478:SF1">
    <property type="entry name" value="PYRIMIDINE 5'-NUCLEOTIDASE YJJG"/>
    <property type="match status" value="1"/>
</dbReference>
<dbReference type="PANTHER" id="PTHR47478">
    <property type="match status" value="1"/>
</dbReference>
<dbReference type="Gene3D" id="1.20.120.710">
    <property type="entry name" value="Haloacid dehalogenase hydrolase-like domain"/>
    <property type="match status" value="1"/>
</dbReference>
<keyword evidence="2" id="KW-0378">Hydrolase</keyword>
<dbReference type="SUPFAM" id="SSF56784">
    <property type="entry name" value="HAD-like"/>
    <property type="match status" value="1"/>
</dbReference>
<dbReference type="RefSeq" id="WP_097007212.1">
    <property type="nucleotide sequence ID" value="NZ_OBEJ01000001.1"/>
</dbReference>
<dbReference type="EMBL" id="OBEJ01000001">
    <property type="protein sequence ID" value="SNZ02950.1"/>
    <property type="molecule type" value="Genomic_DNA"/>
</dbReference>
<dbReference type="AlphaFoldDB" id="A0A285N0I8"/>
<comment type="similarity">
    <text evidence="1">Belongs to the HAD-like hydrolase superfamily.</text>
</comment>
<proteinExistence type="inferred from homology"/>
<evidence type="ECO:0000313" key="2">
    <source>
        <dbReference type="EMBL" id="SNZ02950.1"/>
    </source>
</evidence>
<dbReference type="InterPro" id="IPR036412">
    <property type="entry name" value="HAD-like_sf"/>
</dbReference>
<gene>
    <name evidence="2" type="ORF">SAMN06269185_0153</name>
</gene>
<dbReference type="InterPro" id="IPR052550">
    <property type="entry name" value="Pyrimidine_5'-ntase_YjjG"/>
</dbReference>
<dbReference type="SFLD" id="SFLDG01129">
    <property type="entry name" value="C1.5:_HAD__Beta-PGM__Phosphata"/>
    <property type="match status" value="1"/>
</dbReference>
<keyword evidence="3" id="KW-1185">Reference proteome</keyword>
<accession>A0A285N0I8</accession>
<organism evidence="2 3">
    <name type="scientific">Natronoarchaeum philippinense</name>
    <dbReference type="NCBI Taxonomy" id="558529"/>
    <lineage>
        <taxon>Archaea</taxon>
        <taxon>Methanobacteriati</taxon>
        <taxon>Methanobacteriota</taxon>
        <taxon>Stenosarchaea group</taxon>
        <taxon>Halobacteria</taxon>
        <taxon>Halobacteriales</taxon>
        <taxon>Natronoarchaeaceae</taxon>
    </lineage>
</organism>
<reference evidence="2 3" key="1">
    <citation type="submission" date="2017-09" db="EMBL/GenBank/DDBJ databases">
        <authorList>
            <person name="Ehlers B."/>
            <person name="Leendertz F.H."/>
        </authorList>
    </citation>
    <scope>NUCLEOTIDE SEQUENCE [LARGE SCALE GENOMIC DNA]</scope>
    <source>
        <strain evidence="2 3">DSM 27208</strain>
    </source>
</reference>
<dbReference type="SFLD" id="SFLDS00003">
    <property type="entry name" value="Haloacid_Dehalogenase"/>
    <property type="match status" value="1"/>
</dbReference>